<evidence type="ECO:0000256" key="1">
    <source>
        <dbReference type="ARBA" id="ARBA00022737"/>
    </source>
</evidence>
<dbReference type="RefSeq" id="WP_074894266.1">
    <property type="nucleotide sequence ID" value="NZ_CP031252.1"/>
</dbReference>
<proteinExistence type="predicted"/>
<dbReference type="SMART" id="SM00248">
    <property type="entry name" value="ANK"/>
    <property type="match status" value="3"/>
</dbReference>
<dbReference type="PANTHER" id="PTHR24171">
    <property type="entry name" value="ANKYRIN REPEAT DOMAIN-CONTAINING PROTEIN 39-RELATED"/>
    <property type="match status" value="1"/>
</dbReference>
<evidence type="ECO:0000256" key="2">
    <source>
        <dbReference type="ARBA" id="ARBA00023043"/>
    </source>
</evidence>
<dbReference type="EMBL" id="UGQW01000002">
    <property type="protein sequence ID" value="STZ67024.1"/>
    <property type="molecule type" value="Genomic_DNA"/>
</dbReference>
<evidence type="ECO:0000313" key="4">
    <source>
        <dbReference type="EMBL" id="STZ67024.1"/>
    </source>
</evidence>
<reference evidence="4 5" key="1">
    <citation type="submission" date="2018-06" db="EMBL/GenBank/DDBJ databases">
        <authorList>
            <consortium name="Pathogen Informatics"/>
            <person name="Doyle S."/>
        </authorList>
    </citation>
    <scope>NUCLEOTIDE SEQUENCE [LARGE SCALE GENOMIC DNA]</scope>
    <source>
        <strain evidence="4 5">NCTC10660</strain>
    </source>
</reference>
<keyword evidence="2 3" id="KW-0040">ANK repeat</keyword>
<dbReference type="Proteomes" id="UP000254927">
    <property type="component" value="Unassembled WGS sequence"/>
</dbReference>
<evidence type="ECO:0000313" key="5">
    <source>
        <dbReference type="Proteomes" id="UP000254927"/>
    </source>
</evidence>
<gene>
    <name evidence="4" type="ORF">NCTC10660_00493</name>
</gene>
<feature type="repeat" description="ANK" evidence="3">
    <location>
        <begin position="79"/>
        <end position="111"/>
    </location>
</feature>
<protein>
    <submittedName>
        <fullName evidence="4">Ankyrin repeats (3 copies)</fullName>
    </submittedName>
</protein>
<keyword evidence="1" id="KW-0677">Repeat</keyword>
<dbReference type="GeneID" id="93351503"/>
<evidence type="ECO:0000256" key="3">
    <source>
        <dbReference type="PROSITE-ProRule" id="PRU00023"/>
    </source>
</evidence>
<sequence length="177" mass="20019">MVNNLKPPSFEEKIAEAEELGDIAFLQKAESEGKLDPFRISPDEKWNSLHRANIWTPSSPETIRFYIDKGVPVNAQDIYGMTPLHYAMQAENGDAAMVLLEAGADPNIENHEHKSIPLGMIGYIPDRLDILKMMLDKGGDVHHKNKYGKTLLESYYPTGLEDEGWLVPVYELMKQYA</sequence>
<dbReference type="PROSITE" id="PS50297">
    <property type="entry name" value="ANK_REP_REGION"/>
    <property type="match status" value="1"/>
</dbReference>
<dbReference type="Pfam" id="PF13637">
    <property type="entry name" value="Ank_4"/>
    <property type="match status" value="1"/>
</dbReference>
<dbReference type="Gene3D" id="1.25.40.20">
    <property type="entry name" value="Ankyrin repeat-containing domain"/>
    <property type="match status" value="1"/>
</dbReference>
<name>A0A378TX94_NEIEL</name>
<organism evidence="4 5">
    <name type="scientific">Neisseria elongata</name>
    <dbReference type="NCBI Taxonomy" id="495"/>
    <lineage>
        <taxon>Bacteria</taxon>
        <taxon>Pseudomonadati</taxon>
        <taxon>Pseudomonadota</taxon>
        <taxon>Betaproteobacteria</taxon>
        <taxon>Neisseriales</taxon>
        <taxon>Neisseriaceae</taxon>
        <taxon>Neisseria</taxon>
    </lineage>
</organism>
<dbReference type="PROSITE" id="PS50088">
    <property type="entry name" value="ANK_REPEAT"/>
    <property type="match status" value="1"/>
</dbReference>
<dbReference type="InterPro" id="IPR002110">
    <property type="entry name" value="Ankyrin_rpt"/>
</dbReference>
<dbReference type="InterPro" id="IPR036770">
    <property type="entry name" value="Ankyrin_rpt-contain_sf"/>
</dbReference>
<dbReference type="SUPFAM" id="SSF48403">
    <property type="entry name" value="Ankyrin repeat"/>
    <property type="match status" value="1"/>
</dbReference>
<accession>A0A378TX94</accession>
<dbReference type="AlphaFoldDB" id="A0A378TX94"/>